<dbReference type="OrthoDB" id="9966296at2"/>
<evidence type="ECO:0000313" key="1">
    <source>
        <dbReference type="EMBL" id="SFM34633.1"/>
    </source>
</evidence>
<gene>
    <name evidence="1" type="ORF">SAMN05192568_10284</name>
</gene>
<proteinExistence type="predicted"/>
<dbReference type="EMBL" id="FOTK01000028">
    <property type="protein sequence ID" value="SFM34633.1"/>
    <property type="molecule type" value="Genomic_DNA"/>
</dbReference>
<dbReference type="AlphaFoldDB" id="A0A1I4Q4T0"/>
<name>A0A1I4Q4T0_9HYPH</name>
<accession>A0A1I4Q4T0</accession>
<protein>
    <submittedName>
        <fullName evidence="1">Uncharacterized protein</fullName>
    </submittedName>
</protein>
<dbReference type="Proteomes" id="UP000199048">
    <property type="component" value="Unassembled WGS sequence"/>
</dbReference>
<sequence>MLDVIACLLLSAGIMVGTTYLPVPSEAVGNSSTGLRTSLADAPTCPAKPVQATGAHAQNCLG</sequence>
<dbReference type="STRING" id="582667.SAMN05192568_10284"/>
<dbReference type="RefSeq" id="WP_092044211.1">
    <property type="nucleotide sequence ID" value="NZ_FOTK01000028.1"/>
</dbReference>
<evidence type="ECO:0000313" key="2">
    <source>
        <dbReference type="Proteomes" id="UP000199048"/>
    </source>
</evidence>
<keyword evidence="2" id="KW-1185">Reference proteome</keyword>
<organism evidence="1 2">
    <name type="scientific">Methylobacterium pseudosasicola</name>
    <dbReference type="NCBI Taxonomy" id="582667"/>
    <lineage>
        <taxon>Bacteria</taxon>
        <taxon>Pseudomonadati</taxon>
        <taxon>Pseudomonadota</taxon>
        <taxon>Alphaproteobacteria</taxon>
        <taxon>Hyphomicrobiales</taxon>
        <taxon>Methylobacteriaceae</taxon>
        <taxon>Methylobacterium</taxon>
    </lineage>
</organism>
<reference evidence="2" key="1">
    <citation type="submission" date="2016-10" db="EMBL/GenBank/DDBJ databases">
        <authorList>
            <person name="Varghese N."/>
            <person name="Submissions S."/>
        </authorList>
    </citation>
    <scope>NUCLEOTIDE SEQUENCE [LARGE SCALE GENOMIC DNA]</scope>
    <source>
        <strain evidence="2">BL36</strain>
    </source>
</reference>